<proteinExistence type="predicted"/>
<dbReference type="EMBL" id="JAENHL010000006">
    <property type="protein sequence ID" value="MBK1866588.1"/>
    <property type="molecule type" value="Genomic_DNA"/>
</dbReference>
<organism evidence="1 2">
    <name type="scientific">Taklimakanibacter albus</name>
    <dbReference type="NCBI Taxonomy" id="2800327"/>
    <lineage>
        <taxon>Bacteria</taxon>
        <taxon>Pseudomonadati</taxon>
        <taxon>Pseudomonadota</taxon>
        <taxon>Alphaproteobacteria</taxon>
        <taxon>Hyphomicrobiales</taxon>
        <taxon>Aestuariivirgaceae</taxon>
        <taxon>Taklimakanibacter</taxon>
    </lineage>
</organism>
<evidence type="ECO:0000313" key="2">
    <source>
        <dbReference type="Proteomes" id="UP000616151"/>
    </source>
</evidence>
<reference evidence="1" key="1">
    <citation type="submission" date="2021-01" db="EMBL/GenBank/DDBJ databases">
        <authorList>
            <person name="Sun Q."/>
        </authorList>
    </citation>
    <scope>NUCLEOTIDE SEQUENCE</scope>
    <source>
        <strain evidence="1">YIM B02566</strain>
    </source>
</reference>
<evidence type="ECO:0000313" key="1">
    <source>
        <dbReference type="EMBL" id="MBK1866588.1"/>
    </source>
</evidence>
<dbReference type="Proteomes" id="UP000616151">
    <property type="component" value="Unassembled WGS sequence"/>
</dbReference>
<accession>A0ACC5R2G7</accession>
<name>A0ACC5R2G7_9HYPH</name>
<comment type="caution">
    <text evidence="1">The sequence shown here is derived from an EMBL/GenBank/DDBJ whole genome shotgun (WGS) entry which is preliminary data.</text>
</comment>
<keyword evidence="2" id="KW-1185">Reference proteome</keyword>
<gene>
    <name evidence="1" type="ORF">JHL16_09510</name>
</gene>
<protein>
    <submittedName>
        <fullName evidence="1">Uncharacterized protein</fullName>
    </submittedName>
</protein>
<sequence length="135" mass="14801">MQGQQFDPTRIQLFTAQTTRKWMEWSGFTLADVVNEDETPAAKLGAVGFVKAPRGAKSDFDFPYDEVCIVTKGRCRVRSMSGVVTAGAGEVIYLPAHLPGTFEALDELELVYVASSPYGEVNREIKAQLLAAARQ</sequence>